<comment type="caution">
    <text evidence="2">The sequence shown here is derived from an EMBL/GenBank/DDBJ whole genome shotgun (WGS) entry which is preliminary data.</text>
</comment>
<dbReference type="InterPro" id="IPR026341">
    <property type="entry name" value="T9SS_type_B"/>
</dbReference>
<name>A0A8J3GBX6_9BACT</name>
<keyword evidence="3" id="KW-1185">Reference proteome</keyword>
<dbReference type="Pfam" id="PF13585">
    <property type="entry name" value="CHU_C"/>
    <property type="match status" value="1"/>
</dbReference>
<reference evidence="2 3" key="1">
    <citation type="journal article" date="2014" name="Int. J. Syst. Evol. Microbiol.">
        <title>Complete genome sequence of Corynebacterium casei LMG S-19264T (=DSM 44701T), isolated from a smear-ripened cheese.</title>
        <authorList>
            <consortium name="US DOE Joint Genome Institute (JGI-PGF)"/>
            <person name="Walter F."/>
            <person name="Albersmeier A."/>
            <person name="Kalinowski J."/>
            <person name="Ruckert C."/>
        </authorList>
    </citation>
    <scope>NUCLEOTIDE SEQUENCE [LARGE SCALE GENOMIC DNA]</scope>
    <source>
        <strain evidence="2 3">KCTC 12866</strain>
    </source>
</reference>
<accession>A0A8J3GBX6</accession>
<feature type="domain" description="Fibronectin type-III" evidence="1">
    <location>
        <begin position="369"/>
        <end position="467"/>
    </location>
</feature>
<evidence type="ECO:0000313" key="3">
    <source>
        <dbReference type="Proteomes" id="UP000598271"/>
    </source>
</evidence>
<dbReference type="AlphaFoldDB" id="A0A8J3GBX6"/>
<dbReference type="NCBIfam" id="TIGR04131">
    <property type="entry name" value="Bac_Flav_CTERM"/>
    <property type="match status" value="1"/>
</dbReference>
<protein>
    <recommendedName>
        <fullName evidence="1">Fibronectin type-III domain-containing protein</fullName>
    </recommendedName>
</protein>
<dbReference type="Gene3D" id="2.60.40.10">
    <property type="entry name" value="Immunoglobulins"/>
    <property type="match status" value="1"/>
</dbReference>
<dbReference type="Proteomes" id="UP000598271">
    <property type="component" value="Unassembled WGS sequence"/>
</dbReference>
<organism evidence="2 3">
    <name type="scientific">Persicitalea jodogahamensis</name>
    <dbReference type="NCBI Taxonomy" id="402147"/>
    <lineage>
        <taxon>Bacteria</taxon>
        <taxon>Pseudomonadati</taxon>
        <taxon>Bacteroidota</taxon>
        <taxon>Cytophagia</taxon>
        <taxon>Cytophagales</taxon>
        <taxon>Spirosomataceae</taxon>
        <taxon>Persicitalea</taxon>
    </lineage>
</organism>
<dbReference type="EMBL" id="BMXF01000006">
    <property type="protein sequence ID" value="GHB85004.1"/>
    <property type="molecule type" value="Genomic_DNA"/>
</dbReference>
<dbReference type="InterPro" id="IPR003961">
    <property type="entry name" value="FN3_dom"/>
</dbReference>
<gene>
    <name evidence="2" type="ORF">GCM10007390_45330</name>
</gene>
<dbReference type="PROSITE" id="PS50853">
    <property type="entry name" value="FN3"/>
    <property type="match status" value="1"/>
</dbReference>
<evidence type="ECO:0000259" key="1">
    <source>
        <dbReference type="PROSITE" id="PS50853"/>
    </source>
</evidence>
<sequence>MVVGIGSVVSAQDLCLKGGGGFSINGATGTAPLIGCVPFRVDVTNTIAGANNINYVYDYKGEVSPSLTTATTFTYNKPGKYRILQVGSSGATGITACREVIVRDSTTPEVSVTTCPGGIVKLTFANDSITRQYDQIELDWNDASAVEYISKGDALQKEHRFFGSGTRIIRYRAVYMSGNCSGSQWKTLPVRVDGTKLDNIKISLVDARADGSVGLSFQGIDGVELEVMVKTGTGNYVGSGVKSSKAGAVELTLQSLDPKKVHCLKLATTDACGNVTESNEVCTTVLNGKAESERNILTWTQYPQSQEFKGYELLRNGDRIKRFTRIDELSYVDNDVECGVSYRYQIVTTIDKAESRSAPVEVIAKSDLKPSAIAQAIVSVEQDGSVSLIAFPPSQGTTPAFRMIFERSDNPTSGFREVGTTQNTNRYSDLTAKTSERSYCYRIMYENACGNRSEPSPPVCTIFLKNTGSFIKWTGDPSFTDEVGGYFVIKLNNGGAASETGVGANLTYDPQFDDPNEQEFDYQIRSRSRNGSFLSFSNVILYRREAALFLPDAFSPNGDGINDTFKPSGVFFDNFQMIVYNRWGQSVFQTTDSTTGWDGSINGTPAPQGPYIYKVIIRDNTGKEFVRNGTALLLR</sequence>
<evidence type="ECO:0000313" key="2">
    <source>
        <dbReference type="EMBL" id="GHB85004.1"/>
    </source>
</evidence>
<dbReference type="InterPro" id="IPR013783">
    <property type="entry name" value="Ig-like_fold"/>
</dbReference>
<proteinExistence type="predicted"/>